<protein>
    <submittedName>
        <fullName evidence="4">Alpha/beta hydrolase</fullName>
    </submittedName>
</protein>
<evidence type="ECO:0000256" key="2">
    <source>
        <dbReference type="ARBA" id="ARBA00038128"/>
    </source>
</evidence>
<evidence type="ECO:0000313" key="4">
    <source>
        <dbReference type="EMBL" id="TFB52839.1"/>
    </source>
</evidence>
<reference evidence="4 5" key="1">
    <citation type="submission" date="2019-03" db="EMBL/GenBank/DDBJ databases">
        <title>Genomics of glacier-inhabiting Cryobacterium strains.</title>
        <authorList>
            <person name="Liu Q."/>
            <person name="Xin Y.-H."/>
        </authorList>
    </citation>
    <scope>NUCLEOTIDE SEQUENCE [LARGE SCALE GENOMIC DNA]</scope>
    <source>
        <strain evidence="4 5">Sr47</strain>
    </source>
</reference>
<accession>A0A4R8UIE2</accession>
<dbReference type="PRINTS" id="PR00111">
    <property type="entry name" value="ABHYDROLASE"/>
</dbReference>
<dbReference type="GO" id="GO:0004601">
    <property type="term" value="F:peroxidase activity"/>
    <property type="evidence" value="ECO:0007669"/>
    <property type="project" value="UniProtKB-KW"/>
</dbReference>
<keyword evidence="1" id="KW-0560">Oxidoreductase</keyword>
<evidence type="ECO:0000313" key="5">
    <source>
        <dbReference type="Proteomes" id="UP000297866"/>
    </source>
</evidence>
<keyword evidence="4" id="KW-0378">Hydrolase</keyword>
<keyword evidence="1" id="KW-0575">Peroxidase</keyword>
<keyword evidence="5" id="KW-1185">Reference proteome</keyword>
<comment type="similarity">
    <text evidence="2">Belongs to the AB hydrolase superfamily. Bacterial non-heme haloperoxidase / perhydrolase family.</text>
</comment>
<dbReference type="RefSeq" id="WP_134489116.1">
    <property type="nucleotide sequence ID" value="NZ_SOEZ01000031.1"/>
</dbReference>
<dbReference type="AlphaFoldDB" id="A0A4R8UIE2"/>
<evidence type="ECO:0000256" key="1">
    <source>
        <dbReference type="ARBA" id="ARBA00022559"/>
    </source>
</evidence>
<dbReference type="InterPro" id="IPR029058">
    <property type="entry name" value="AB_hydrolase_fold"/>
</dbReference>
<dbReference type="InterPro" id="IPR000073">
    <property type="entry name" value="AB_hydrolase_1"/>
</dbReference>
<dbReference type="Gene3D" id="3.40.50.1820">
    <property type="entry name" value="alpha/beta hydrolase"/>
    <property type="match status" value="1"/>
</dbReference>
<dbReference type="Proteomes" id="UP000297866">
    <property type="component" value="Unassembled WGS sequence"/>
</dbReference>
<comment type="caution">
    <text evidence="4">The sequence shown here is derived from an EMBL/GenBank/DDBJ whole genome shotgun (WGS) entry which is preliminary data.</text>
</comment>
<dbReference type="EMBL" id="SOEZ01000031">
    <property type="protein sequence ID" value="TFB52839.1"/>
    <property type="molecule type" value="Genomic_DNA"/>
</dbReference>
<dbReference type="Pfam" id="PF00561">
    <property type="entry name" value="Abhydrolase_1"/>
    <property type="match status" value="1"/>
</dbReference>
<name>A0A4R8UIE2_9MICO</name>
<feature type="domain" description="AB hydrolase-1" evidence="3">
    <location>
        <begin position="26"/>
        <end position="267"/>
    </location>
</feature>
<dbReference type="InterPro" id="IPR050471">
    <property type="entry name" value="AB_hydrolase"/>
</dbReference>
<dbReference type="PANTHER" id="PTHR43433">
    <property type="entry name" value="HYDROLASE, ALPHA/BETA FOLD FAMILY PROTEIN"/>
    <property type="match status" value="1"/>
</dbReference>
<dbReference type="GO" id="GO:0016787">
    <property type="term" value="F:hydrolase activity"/>
    <property type="evidence" value="ECO:0007669"/>
    <property type="project" value="UniProtKB-KW"/>
</dbReference>
<dbReference type="PANTHER" id="PTHR43433:SF4">
    <property type="entry name" value="NON-HEME CHLOROPEROXIDASE-RELATED"/>
    <property type="match status" value="1"/>
</dbReference>
<dbReference type="InterPro" id="IPR000639">
    <property type="entry name" value="Epox_hydrolase-like"/>
</dbReference>
<organism evidence="4 5">
    <name type="scientific">Cryobacterium tagatosivorans</name>
    <dbReference type="NCBI Taxonomy" id="1259199"/>
    <lineage>
        <taxon>Bacteria</taxon>
        <taxon>Bacillati</taxon>
        <taxon>Actinomycetota</taxon>
        <taxon>Actinomycetes</taxon>
        <taxon>Micrococcales</taxon>
        <taxon>Microbacteriaceae</taxon>
        <taxon>Cryobacterium</taxon>
    </lineage>
</organism>
<gene>
    <name evidence="4" type="ORF">E3O23_05945</name>
</gene>
<dbReference type="PRINTS" id="PR00412">
    <property type="entry name" value="EPOXHYDRLASE"/>
</dbReference>
<proteinExistence type="inferred from homology"/>
<dbReference type="OrthoDB" id="9785847at2"/>
<dbReference type="SUPFAM" id="SSF53474">
    <property type="entry name" value="alpha/beta-Hydrolases"/>
    <property type="match status" value="1"/>
</dbReference>
<sequence>MAFITVGQENSTEIELYYEDHGTGQAVVLIHGYPLDGHSWERQSRALLAAGYRVITYDRRGFGASSQPTGGYDYDTFAADLNTVLTTLDLRDVVLVGFSMGTGELARYVGTYGAGRVAKLAFLASLEPFLLLTDDNPSGVPKEVFDGIADAARGDRYAWFTDFFSNFYNLDENLGSRISEEAVRGSWNAAVKSAAIAAYAVVPTWYEDFRGDLAKVRESNLPTLIAHGDSDRILPIDSTGRPFHAALPDAEYAEIPGAPHGMLWTHADEVNSLLLAFLAR</sequence>
<dbReference type="FunFam" id="3.40.50.1820:FF:000205">
    <property type="entry name" value="Non-haem bromoperoxidase BPO-A2"/>
    <property type="match status" value="1"/>
</dbReference>
<evidence type="ECO:0000259" key="3">
    <source>
        <dbReference type="Pfam" id="PF00561"/>
    </source>
</evidence>